<protein>
    <submittedName>
        <fullName evidence="2">Uncharacterized protein</fullName>
    </submittedName>
</protein>
<feature type="compositionally biased region" description="Basic and acidic residues" evidence="1">
    <location>
        <begin position="26"/>
        <end position="38"/>
    </location>
</feature>
<evidence type="ECO:0000313" key="3">
    <source>
        <dbReference type="Proteomes" id="UP001458880"/>
    </source>
</evidence>
<sequence>MSKSENTPFTGKNNVASPGGKVTNQIRRDHSNLRKDVQMETFSKPVRQASPGGKVTNQIRRDHSNLRKDVQMETFSNLASQSKNRKGENNFKLVVKERKRQDSTNRVPLKRIDPGQKSAVNLNKPSGENLKIVNPDESKRLPAGGNFQKDPIKININMIGSGSTLDGFTLTSDSGDLTITNPISSSLITYTQSQTDTEEKLLIHDRSEDVDAYFENFEPYGPMPLNSDEMIFKDSTEAILYDEGLNSEYYRNEIATLKIQLNSLEGRSYNNWQNNFVEGQAYSGSPRRAKKTARSRSASVTKTSKKNSGKKQRSKSSSKSLNQDVKPKNARSGGNSAKESPKPKNQKGSFKAEDSS</sequence>
<name>A0AAW1K1R6_POPJA</name>
<gene>
    <name evidence="2" type="ORF">QE152_g25410</name>
</gene>
<feature type="compositionally biased region" description="Polar residues" evidence="1">
    <location>
        <begin position="1"/>
        <end position="16"/>
    </location>
</feature>
<organism evidence="2 3">
    <name type="scientific">Popillia japonica</name>
    <name type="common">Japanese beetle</name>
    <dbReference type="NCBI Taxonomy" id="7064"/>
    <lineage>
        <taxon>Eukaryota</taxon>
        <taxon>Metazoa</taxon>
        <taxon>Ecdysozoa</taxon>
        <taxon>Arthropoda</taxon>
        <taxon>Hexapoda</taxon>
        <taxon>Insecta</taxon>
        <taxon>Pterygota</taxon>
        <taxon>Neoptera</taxon>
        <taxon>Endopterygota</taxon>
        <taxon>Coleoptera</taxon>
        <taxon>Polyphaga</taxon>
        <taxon>Scarabaeiformia</taxon>
        <taxon>Scarabaeidae</taxon>
        <taxon>Rutelinae</taxon>
        <taxon>Popillia</taxon>
    </lineage>
</organism>
<dbReference type="AlphaFoldDB" id="A0AAW1K1R6"/>
<keyword evidence="3" id="KW-1185">Reference proteome</keyword>
<proteinExistence type="predicted"/>
<reference evidence="2 3" key="1">
    <citation type="journal article" date="2024" name="BMC Genomics">
        <title>De novo assembly and annotation of Popillia japonica's genome with initial clues to its potential as an invasive pest.</title>
        <authorList>
            <person name="Cucini C."/>
            <person name="Boschi S."/>
            <person name="Funari R."/>
            <person name="Cardaioli E."/>
            <person name="Iannotti N."/>
            <person name="Marturano G."/>
            <person name="Paoli F."/>
            <person name="Bruttini M."/>
            <person name="Carapelli A."/>
            <person name="Frati F."/>
            <person name="Nardi F."/>
        </authorList>
    </citation>
    <scope>NUCLEOTIDE SEQUENCE [LARGE SCALE GENOMIC DNA]</scope>
    <source>
        <strain evidence="2">DMR45628</strain>
    </source>
</reference>
<feature type="region of interest" description="Disordered" evidence="1">
    <location>
        <begin position="282"/>
        <end position="356"/>
    </location>
</feature>
<dbReference type="Proteomes" id="UP001458880">
    <property type="component" value="Unassembled WGS sequence"/>
</dbReference>
<accession>A0AAW1K1R6</accession>
<comment type="caution">
    <text evidence="2">The sequence shown here is derived from an EMBL/GenBank/DDBJ whole genome shotgun (WGS) entry which is preliminary data.</text>
</comment>
<evidence type="ECO:0000256" key="1">
    <source>
        <dbReference type="SAM" id="MobiDB-lite"/>
    </source>
</evidence>
<feature type="compositionally biased region" description="Basic residues" evidence="1">
    <location>
        <begin position="303"/>
        <end position="316"/>
    </location>
</feature>
<evidence type="ECO:0000313" key="2">
    <source>
        <dbReference type="EMBL" id="KAK9711527.1"/>
    </source>
</evidence>
<feature type="region of interest" description="Disordered" evidence="1">
    <location>
        <begin position="1"/>
        <end position="57"/>
    </location>
</feature>
<dbReference type="EMBL" id="JASPKY010000278">
    <property type="protein sequence ID" value="KAK9711527.1"/>
    <property type="molecule type" value="Genomic_DNA"/>
</dbReference>